<dbReference type="Pfam" id="PF05067">
    <property type="entry name" value="Mn_catalase"/>
    <property type="match status" value="1"/>
</dbReference>
<dbReference type="RefSeq" id="WP_250258945.1">
    <property type="nucleotide sequence ID" value="NZ_CP097770.1"/>
</dbReference>
<evidence type="ECO:0000256" key="3">
    <source>
        <dbReference type="PIRSR" id="PIRSR607760-2"/>
    </source>
</evidence>
<evidence type="ECO:0000313" key="4">
    <source>
        <dbReference type="EMBL" id="URJ48320.1"/>
    </source>
</evidence>
<dbReference type="SUPFAM" id="SSF47240">
    <property type="entry name" value="Ferritin-like"/>
    <property type="match status" value="1"/>
</dbReference>
<dbReference type="Gene3D" id="1.20.1260.10">
    <property type="match status" value="1"/>
</dbReference>
<dbReference type="EMBL" id="CP097770">
    <property type="protein sequence ID" value="URJ48320.1"/>
    <property type="molecule type" value="Genomic_DNA"/>
</dbReference>
<proteinExistence type="inferred from homology"/>
<accession>A0AAE9I6X7</accession>
<gene>
    <name evidence="4" type="ORF">MF626_002545</name>
</gene>
<evidence type="ECO:0000256" key="2">
    <source>
        <dbReference type="PIRSR" id="PIRSR607760-1"/>
    </source>
</evidence>
<dbReference type="GO" id="GO:0046872">
    <property type="term" value="F:metal ion binding"/>
    <property type="evidence" value="ECO:0007669"/>
    <property type="project" value="UniProtKB-KW"/>
</dbReference>
<dbReference type="InterPro" id="IPR009078">
    <property type="entry name" value="Ferritin-like_SF"/>
</dbReference>
<name>A0AAE9I6X7_PAEPO</name>
<dbReference type="InterPro" id="IPR007760">
    <property type="entry name" value="Mn_catalase"/>
</dbReference>
<organism evidence="4 5">
    <name type="scientific">Paenibacillus polymyxa</name>
    <name type="common">Bacillus polymyxa</name>
    <dbReference type="NCBI Taxonomy" id="1406"/>
    <lineage>
        <taxon>Bacteria</taxon>
        <taxon>Bacillati</taxon>
        <taxon>Bacillota</taxon>
        <taxon>Bacilli</taxon>
        <taxon>Bacillales</taxon>
        <taxon>Paenibacillaceae</taxon>
        <taxon>Paenibacillus</taxon>
    </lineage>
</organism>
<feature type="binding site" evidence="3">
    <location>
        <position position="81"/>
    </location>
    <ligand>
        <name>Ca(2+)</name>
        <dbReference type="ChEBI" id="CHEBI:29108"/>
    </ligand>
</feature>
<dbReference type="AlphaFoldDB" id="A0AAE9I6X7"/>
<keyword evidence="2" id="KW-0479">Metal-binding</keyword>
<protein>
    <submittedName>
        <fullName evidence="4">Manganese catalase family protein</fullName>
    </submittedName>
</protein>
<reference evidence="4" key="1">
    <citation type="submission" date="2022-11" db="EMBL/GenBank/DDBJ databases">
        <authorList>
            <person name="Vasilchenko N.G."/>
            <person name="Prazdnova E.V."/>
            <person name="Gorovtsov A.V."/>
            <person name="Chistyakov V.A."/>
            <person name="Pak M.L."/>
        </authorList>
    </citation>
    <scope>NUCLEOTIDE SEQUENCE</scope>
    <source>
        <strain evidence="4">R 4.5</strain>
    </source>
</reference>
<feature type="binding site" evidence="2">
    <location>
        <position position="32"/>
    </location>
    <ligand>
        <name>Mn(2+)</name>
        <dbReference type="ChEBI" id="CHEBI:29035"/>
        <label>1</label>
    </ligand>
</feature>
<keyword evidence="2" id="KW-0464">Manganese</keyword>
<dbReference type="InterPro" id="IPR012347">
    <property type="entry name" value="Ferritin-like"/>
</dbReference>
<dbReference type="Proteomes" id="UP001055784">
    <property type="component" value="Chromosome"/>
</dbReference>
<keyword evidence="3" id="KW-0106">Calcium</keyword>
<evidence type="ECO:0000313" key="5">
    <source>
        <dbReference type="Proteomes" id="UP001055784"/>
    </source>
</evidence>
<comment type="similarity">
    <text evidence="1">Belongs to the manganese catalase family.</text>
</comment>
<sequence length="117" mass="13477">MNHFIVSAQTSMTDNPVVREIVGYLLVRGGVHVMAYTKALEKLTGVEMTKMLPIPNLENEAFSETRKFEEKGLYRTIYRFSPNNYKEIGKIWSIVHPEYGQQFKKIQNDQAAPLRAI</sequence>
<comment type="cofactor">
    <cofactor evidence="2">
        <name>Mn(2+)</name>
        <dbReference type="ChEBI" id="CHEBI:29035"/>
    </cofactor>
    <text evidence="2">Binds 2 manganese ions per subunit.</text>
</comment>
<evidence type="ECO:0000256" key="1">
    <source>
        <dbReference type="ARBA" id="ARBA00007644"/>
    </source>
</evidence>
<comment type="cofactor">
    <cofactor evidence="3">
        <name>Ca(2+)</name>
        <dbReference type="ChEBI" id="CHEBI:29108"/>
    </cofactor>
    <text evidence="3">Binds 1 Ca(2+) ion per subunit.</text>
</comment>